<dbReference type="EMBL" id="JAFBIL020000006">
    <property type="protein sequence ID" value="MBZ2208615.1"/>
    <property type="molecule type" value="Genomic_DNA"/>
</dbReference>
<name>A0ABS7SRQ3_9BURK</name>
<organism evidence="2 3">
    <name type="scientific">Massilia soli</name>
    <dbReference type="NCBI Taxonomy" id="2792854"/>
    <lineage>
        <taxon>Bacteria</taxon>
        <taxon>Pseudomonadati</taxon>
        <taxon>Pseudomonadota</taxon>
        <taxon>Betaproteobacteria</taxon>
        <taxon>Burkholderiales</taxon>
        <taxon>Oxalobacteraceae</taxon>
        <taxon>Telluria group</taxon>
        <taxon>Massilia</taxon>
    </lineage>
</organism>
<comment type="caution">
    <text evidence="2">The sequence shown here is derived from an EMBL/GenBank/DDBJ whole genome shotgun (WGS) entry which is preliminary data.</text>
</comment>
<reference evidence="2 3" key="1">
    <citation type="submission" date="2021-01" db="EMBL/GenBank/DDBJ databases">
        <authorList>
            <person name="Ruan W."/>
            <person name="Khan S.A."/>
            <person name="Jeon C.O."/>
        </authorList>
    </citation>
    <scope>NUCLEOTIDE SEQUENCE [LARGE SCALE GENOMIC DNA]</scope>
    <source>
        <strain evidence="2 3">R798</strain>
    </source>
</reference>
<reference evidence="2 3" key="2">
    <citation type="submission" date="2021-08" db="EMBL/GenBank/DDBJ databases">
        <title>Massilia sp. R798.</title>
        <authorList>
            <person name="Baek J.H."/>
            <person name="Jung H.S."/>
            <person name="Kim K.R."/>
            <person name="Jeon C.O."/>
        </authorList>
    </citation>
    <scope>NUCLEOTIDE SEQUENCE [LARGE SCALE GENOMIC DNA]</scope>
    <source>
        <strain evidence="2 3">R798</strain>
    </source>
</reference>
<sequence length="305" mass="31961">MATIHFAAVHPVPATAPAPAVNPNIASLPALPVSVPLAAADAPGSAGLAQLAASPGAAMAEAASMRPDQLFMARQMAWPALDGATLANAWRGMIATYGAQLAALQHQAASQHVPSALLMSGQFPPSQQPQQPALHWHPDAWRFVTQGPARPMTLRVLAGGPDQPPGRRRRGKAALRVELTLEDGMRATVQLEMMPEGVMMELAAPYTSSLELLRAALPELRVALDRAGLTLVRTTLRHALAPARAVNDAAAAQALPDTLFRAMADVALLLAMPADPPEATPHETPLDAPDGEPNYPPSYPVDDPA</sequence>
<protein>
    <submittedName>
        <fullName evidence="2">Flagellar hook-length control protein FliK</fullName>
    </submittedName>
</protein>
<evidence type="ECO:0000313" key="2">
    <source>
        <dbReference type="EMBL" id="MBZ2208615.1"/>
    </source>
</evidence>
<keyword evidence="2" id="KW-0282">Flagellum</keyword>
<feature type="region of interest" description="Disordered" evidence="1">
    <location>
        <begin position="274"/>
        <end position="305"/>
    </location>
</feature>
<dbReference type="RefSeq" id="WP_223469101.1">
    <property type="nucleotide sequence ID" value="NZ_JAFBIL020000006.1"/>
</dbReference>
<keyword evidence="2" id="KW-0969">Cilium</keyword>
<gene>
    <name evidence="2" type="ORF">I4X03_015220</name>
</gene>
<evidence type="ECO:0000313" key="3">
    <source>
        <dbReference type="Proteomes" id="UP000809349"/>
    </source>
</evidence>
<accession>A0ABS7SRQ3</accession>
<keyword evidence="2" id="KW-0966">Cell projection</keyword>
<dbReference type="Proteomes" id="UP000809349">
    <property type="component" value="Unassembled WGS sequence"/>
</dbReference>
<proteinExistence type="predicted"/>
<keyword evidence="3" id="KW-1185">Reference proteome</keyword>
<evidence type="ECO:0000256" key="1">
    <source>
        <dbReference type="SAM" id="MobiDB-lite"/>
    </source>
</evidence>